<feature type="compositionally biased region" description="Acidic residues" evidence="1">
    <location>
        <begin position="1"/>
        <end position="16"/>
    </location>
</feature>
<dbReference type="PANTHER" id="PTHR33499">
    <property type="entry name" value="OS12G0282400 PROTEIN-RELATED"/>
    <property type="match status" value="1"/>
</dbReference>
<organism evidence="2 3">
    <name type="scientific">Cannabis sativa</name>
    <name type="common">Hemp</name>
    <name type="synonym">Marijuana</name>
    <dbReference type="NCBI Taxonomy" id="3483"/>
    <lineage>
        <taxon>Eukaryota</taxon>
        <taxon>Viridiplantae</taxon>
        <taxon>Streptophyta</taxon>
        <taxon>Embryophyta</taxon>
        <taxon>Tracheophyta</taxon>
        <taxon>Spermatophyta</taxon>
        <taxon>Magnoliopsida</taxon>
        <taxon>eudicotyledons</taxon>
        <taxon>Gunneridae</taxon>
        <taxon>Pentapetalae</taxon>
        <taxon>rosids</taxon>
        <taxon>fabids</taxon>
        <taxon>Rosales</taxon>
        <taxon>Cannabaceae</taxon>
        <taxon>Cannabis</taxon>
    </lineage>
</organism>
<reference evidence="2" key="1">
    <citation type="submission" date="2018-11" db="EMBL/GenBank/DDBJ databases">
        <authorList>
            <person name="Grassa J C."/>
        </authorList>
    </citation>
    <scope>NUCLEOTIDE SEQUENCE [LARGE SCALE GENOMIC DNA]</scope>
</reference>
<evidence type="ECO:0000313" key="2">
    <source>
        <dbReference type="EnsemblPlants" id="cds.evm.model.02.1108"/>
    </source>
</evidence>
<accession>A0A803NSA5</accession>
<sequence length="153" mass="17177">MMDPFGESDEEMDNGEMDNGSEKNTRGRTTMSELTKLRSEGKTVELEYNVHGQAIGKGGKQYASKLGDIVRSNISINKKSWDDVSAEKKEEIWDEMKSTFDLDYSAKKITIKKADRLCKQEEMLRAIMAQHSTSGSNIGMPSPPYVPDSPYMP</sequence>
<keyword evidence="3" id="KW-1185">Reference proteome</keyword>
<dbReference type="EnsemblPlants" id="evm.model.02.1108">
    <property type="protein sequence ID" value="cds.evm.model.02.1108"/>
    <property type="gene ID" value="evm.TU.02.1108"/>
</dbReference>
<reference evidence="2" key="2">
    <citation type="submission" date="2021-03" db="UniProtKB">
        <authorList>
            <consortium name="EnsemblPlants"/>
        </authorList>
    </citation>
    <scope>IDENTIFICATION</scope>
</reference>
<dbReference type="AlphaFoldDB" id="A0A803NSA5"/>
<name>A0A803NSA5_CANSA</name>
<dbReference type="OMA" id="EMKSTFD"/>
<feature type="compositionally biased region" description="Polar residues" evidence="1">
    <location>
        <begin position="130"/>
        <end position="139"/>
    </location>
</feature>
<feature type="region of interest" description="Disordered" evidence="1">
    <location>
        <begin position="1"/>
        <end position="33"/>
    </location>
</feature>
<dbReference type="PANTHER" id="PTHR33499:SF11">
    <property type="entry name" value="NO APICAL MERISTEM-ASSOCIATED C-TERMINAL DOMAIN-CONTAINING PROTEIN"/>
    <property type="match status" value="1"/>
</dbReference>
<evidence type="ECO:0000256" key="1">
    <source>
        <dbReference type="SAM" id="MobiDB-lite"/>
    </source>
</evidence>
<proteinExistence type="predicted"/>
<feature type="region of interest" description="Disordered" evidence="1">
    <location>
        <begin position="129"/>
        <end position="153"/>
    </location>
</feature>
<dbReference type="Proteomes" id="UP000596661">
    <property type="component" value="Chromosome 2"/>
</dbReference>
<dbReference type="EMBL" id="UZAU01000160">
    <property type="status" value="NOT_ANNOTATED_CDS"/>
    <property type="molecule type" value="Genomic_DNA"/>
</dbReference>
<evidence type="ECO:0000313" key="3">
    <source>
        <dbReference type="Proteomes" id="UP000596661"/>
    </source>
</evidence>
<feature type="compositionally biased region" description="Pro residues" evidence="1">
    <location>
        <begin position="141"/>
        <end position="153"/>
    </location>
</feature>
<dbReference type="Gramene" id="evm.model.02.1108">
    <property type="protein sequence ID" value="cds.evm.model.02.1108"/>
    <property type="gene ID" value="evm.TU.02.1108"/>
</dbReference>
<protein>
    <submittedName>
        <fullName evidence="2">Uncharacterized protein</fullName>
    </submittedName>
</protein>